<dbReference type="Proteomes" id="UP000077852">
    <property type="component" value="Unassembled WGS sequence"/>
</dbReference>
<accession>A0AA91DII4</accession>
<dbReference type="InterPro" id="IPR045632">
    <property type="entry name" value="DUF6314"/>
</dbReference>
<sequence length="163" mass="17779">MSAQPPSSILPPQAPWDGPDTVFDALAGAWALARTIEGQATMTGTAVFTEIAQDMLKYREEGRIRLADGKEFDGHREYLFERAPGGFVVHFAETPPRLFHAIGIARDGAALAGSAVHLCTPDTYDSSYRFLPDGSFEIRHAVRGPRKDYLSATVFTRQGARPG</sequence>
<gene>
    <name evidence="2" type="ORF">A3K87_28675</name>
</gene>
<dbReference type="RefSeq" id="WP_081270744.1">
    <property type="nucleotide sequence ID" value="NZ_LVHG01000079.1"/>
</dbReference>
<dbReference type="Pfam" id="PF19834">
    <property type="entry name" value="DUF6314"/>
    <property type="match status" value="1"/>
</dbReference>
<evidence type="ECO:0000313" key="3">
    <source>
        <dbReference type="Proteomes" id="UP000077852"/>
    </source>
</evidence>
<protein>
    <recommendedName>
        <fullName evidence="1">DUF6314 domain-containing protein</fullName>
    </recommendedName>
</protein>
<comment type="caution">
    <text evidence="2">The sequence shown here is derived from an EMBL/GenBank/DDBJ whole genome shotgun (WGS) entry which is preliminary data.</text>
</comment>
<evidence type="ECO:0000313" key="2">
    <source>
        <dbReference type="EMBL" id="OAK58590.1"/>
    </source>
</evidence>
<name>A0AA91DII4_VARPD</name>
<dbReference type="EMBL" id="LVHG01000079">
    <property type="protein sequence ID" value="OAK58590.1"/>
    <property type="molecule type" value="Genomic_DNA"/>
</dbReference>
<evidence type="ECO:0000259" key="1">
    <source>
        <dbReference type="Pfam" id="PF19834"/>
    </source>
</evidence>
<proteinExistence type="predicted"/>
<dbReference type="AlphaFoldDB" id="A0AA91DII4"/>
<reference evidence="2 3" key="1">
    <citation type="submission" date="2016-03" db="EMBL/GenBank/DDBJ databases">
        <title>Genome sequence of Variovorax paradoxus KB5.</title>
        <authorList>
            <person name="Jeong H."/>
            <person name="Hong C.E."/>
            <person name="Jo S.H."/>
            <person name="Park J.M."/>
        </authorList>
    </citation>
    <scope>NUCLEOTIDE SEQUENCE [LARGE SCALE GENOMIC DNA]</scope>
    <source>
        <strain evidence="2 3">KB5</strain>
    </source>
</reference>
<organism evidence="2 3">
    <name type="scientific">Variovorax paradoxus</name>
    <dbReference type="NCBI Taxonomy" id="34073"/>
    <lineage>
        <taxon>Bacteria</taxon>
        <taxon>Pseudomonadati</taxon>
        <taxon>Pseudomonadota</taxon>
        <taxon>Betaproteobacteria</taxon>
        <taxon>Burkholderiales</taxon>
        <taxon>Comamonadaceae</taxon>
        <taxon>Variovorax</taxon>
    </lineage>
</organism>
<feature type="domain" description="DUF6314" evidence="1">
    <location>
        <begin position="26"/>
        <end position="157"/>
    </location>
</feature>